<organism evidence="3 4">
    <name type="scientific">Cryptococcus deuterogattii (strain R265)</name>
    <name type="common">Cryptococcus gattii VGII (strain R265)</name>
    <dbReference type="NCBI Taxonomy" id="294750"/>
    <lineage>
        <taxon>Eukaryota</taxon>
        <taxon>Fungi</taxon>
        <taxon>Dikarya</taxon>
        <taxon>Basidiomycota</taxon>
        <taxon>Agaricomycotina</taxon>
        <taxon>Tremellomycetes</taxon>
        <taxon>Tremellales</taxon>
        <taxon>Cryptococcaceae</taxon>
        <taxon>Cryptococcus</taxon>
        <taxon>Cryptococcus gattii species complex</taxon>
    </lineage>
</organism>
<dbReference type="RefSeq" id="XP_062880219.1">
    <property type="nucleotide sequence ID" value="XM_063024149.1"/>
</dbReference>
<evidence type="ECO:0000256" key="2">
    <source>
        <dbReference type="SAM" id="Phobius"/>
    </source>
</evidence>
<evidence type="ECO:0000313" key="3">
    <source>
        <dbReference type="EMBL" id="KGB74212.1"/>
    </source>
</evidence>
<dbReference type="Proteomes" id="UP000029445">
    <property type="component" value="Chromosome 4"/>
</dbReference>
<evidence type="ECO:0000313" key="4">
    <source>
        <dbReference type="Proteomes" id="UP000029445"/>
    </source>
</evidence>
<dbReference type="OMA" id="IRMEDCS"/>
<dbReference type="AlphaFoldDB" id="A0A095C0L0"/>
<feature type="transmembrane region" description="Helical" evidence="2">
    <location>
        <begin position="162"/>
        <end position="182"/>
    </location>
</feature>
<dbReference type="OrthoDB" id="2570873at2759"/>
<keyword evidence="2" id="KW-1133">Transmembrane helix</keyword>
<feature type="transmembrane region" description="Helical" evidence="2">
    <location>
        <begin position="100"/>
        <end position="118"/>
    </location>
</feature>
<feature type="region of interest" description="Disordered" evidence="1">
    <location>
        <begin position="33"/>
        <end position="52"/>
    </location>
</feature>
<keyword evidence="2" id="KW-0472">Membrane</keyword>
<reference evidence="3 4" key="1">
    <citation type="journal article" date="2011" name="MBio">
        <title>Genome variation in Cryptococcus gattii, an emerging pathogen of immunocompetent hosts.</title>
        <authorList>
            <person name="D'Souza C.A."/>
            <person name="Kronstad J.W."/>
            <person name="Taylor G."/>
            <person name="Warren R."/>
            <person name="Yuen M."/>
            <person name="Hu G."/>
            <person name="Jung W.H."/>
            <person name="Sham A."/>
            <person name="Kidd S.E."/>
            <person name="Tangen K."/>
            <person name="Lee N."/>
            <person name="Zeilmaker T."/>
            <person name="Sawkins J."/>
            <person name="McVicker G."/>
            <person name="Shah S."/>
            <person name="Gnerre S."/>
            <person name="Griggs A."/>
            <person name="Zeng Q."/>
            <person name="Bartlett K."/>
            <person name="Li W."/>
            <person name="Wang X."/>
            <person name="Heitman J."/>
            <person name="Stajich J.E."/>
            <person name="Fraser J.A."/>
            <person name="Meyer W."/>
            <person name="Carter D."/>
            <person name="Schein J."/>
            <person name="Krzywinski M."/>
            <person name="Kwon-Chung K.J."/>
            <person name="Varma A."/>
            <person name="Wang J."/>
            <person name="Brunham R."/>
            <person name="Fyfe M."/>
            <person name="Ouellette B.F."/>
            <person name="Siddiqui A."/>
            <person name="Marra M."/>
            <person name="Jones S."/>
            <person name="Holt R."/>
            <person name="Birren B.W."/>
            <person name="Galagan J.E."/>
            <person name="Cuomo C.A."/>
        </authorList>
    </citation>
    <scope>NUCLEOTIDE SEQUENCE [LARGE SCALE GENOMIC DNA]</scope>
    <source>
        <strain evidence="3 4">R265</strain>
    </source>
</reference>
<evidence type="ECO:0000256" key="1">
    <source>
        <dbReference type="SAM" id="MobiDB-lite"/>
    </source>
</evidence>
<dbReference type="VEuPathDB" id="FungiDB:CNBG_0050"/>
<dbReference type="GeneID" id="88176303"/>
<keyword evidence="2" id="KW-0812">Transmembrane</keyword>
<protein>
    <submittedName>
        <fullName evidence="3">Uncharacterized protein</fullName>
    </submittedName>
</protein>
<gene>
    <name evidence="3" type="ORF">CNBG_0050</name>
</gene>
<dbReference type="HOGENOM" id="CLU_912213_0_0_1"/>
<reference evidence="3 4" key="2">
    <citation type="journal article" date="2018" name="Proc. Natl. Acad. Sci.">
        <title>RNAi is a critical determinant of centromere evolution in closely related fungi.</title>
        <authorList>
            <person name="Yadav V."/>
            <person name="Sun S."/>
            <person name="Billmyre R.B."/>
            <person name="Thimmappa B.C."/>
            <person name="Shea T."/>
            <person name="Lintner R."/>
            <person name="Bakkeren G."/>
            <person name="Cuomo C.A."/>
            <person name="Heitman J."/>
            <person name="Sanyal K."/>
        </authorList>
    </citation>
    <scope>NUCLEOTIDE SEQUENCE [LARGE SCALE GENOMIC DNA]</scope>
    <source>
        <strain evidence="3 4">R265</strain>
    </source>
</reference>
<keyword evidence="4" id="KW-1185">Reference proteome</keyword>
<dbReference type="EMBL" id="CP025762">
    <property type="protein sequence ID" value="KGB74212.1"/>
    <property type="molecule type" value="Genomic_DNA"/>
</dbReference>
<feature type="compositionally biased region" description="Low complexity" evidence="1">
    <location>
        <begin position="33"/>
        <end position="49"/>
    </location>
</feature>
<proteinExistence type="predicted"/>
<sequence>MEGTAIRALKRTLNPINTLRPRSSLSFLQLSSRTASTTSTARPPTTLSTHPALQRRGPALQPRFPLVTNWPWRQIPSSSPDTTVLERTVFARPSDFSPPLLLFAAGVWGLFVISWYALPDPPKRELTEEEKANIEAEHTKAGFWLQLGNRVSGSVYSSAQPILMGGVSLILAGFLIASTRIATRITMVQMRPVNGSGEGKTFLKLTTVGHEMVKRVIKPKEVRIEDCSAYFPSAERATTVRLRVLKPDGQPFKYTLDRFPYNLDFREIKEDYNVVDKEIVLSIPRLQQTFGAILKGKPNYTKSPL</sequence>
<accession>A0A095C0L0</accession>
<dbReference type="KEGG" id="cdeu:CNBG_0050"/>
<name>A0A095C0L0_CRYD2</name>